<keyword evidence="2" id="KW-1185">Reference proteome</keyword>
<evidence type="ECO:0000313" key="2">
    <source>
        <dbReference type="Proteomes" id="UP000003157"/>
    </source>
</evidence>
<evidence type="ECO:0000313" key="1">
    <source>
        <dbReference type="EMBL" id="EFW03741.1"/>
    </source>
</evidence>
<dbReference type="HOGENOM" id="CLU_087593_0_0_9"/>
<dbReference type="EMBL" id="ADKX01000043">
    <property type="protein sequence ID" value="EFW03741.1"/>
    <property type="molecule type" value="Genomic_DNA"/>
</dbReference>
<name>E7GDT8_9FIRM</name>
<evidence type="ECO:0008006" key="3">
    <source>
        <dbReference type="Google" id="ProtNLM"/>
    </source>
</evidence>
<dbReference type="Proteomes" id="UP000003157">
    <property type="component" value="Unassembled WGS sequence"/>
</dbReference>
<dbReference type="eggNOG" id="COG1657">
    <property type="taxonomic scope" value="Bacteria"/>
</dbReference>
<dbReference type="SUPFAM" id="SSF48239">
    <property type="entry name" value="Terpenoid cyclases/Protein prenyltransferases"/>
    <property type="match status" value="1"/>
</dbReference>
<reference evidence="1 2" key="1">
    <citation type="submission" date="2010-12" db="EMBL/GenBank/DDBJ databases">
        <title>The Genome Sequence of Coprobacillus sp. strain 29_1.</title>
        <authorList>
            <consortium name="The Broad Institute Genome Sequencing Platform"/>
            <person name="Earl A."/>
            <person name="Ward D."/>
            <person name="Feldgarden M."/>
            <person name="Gevers D."/>
            <person name="Daigneault M."/>
            <person name="Sibley C.D."/>
            <person name="White A."/>
            <person name="Strauss J."/>
            <person name="Allen-Vercoe E."/>
            <person name="Young S.K."/>
            <person name="Zeng Q."/>
            <person name="Gargeya S."/>
            <person name="Fitzgerald M."/>
            <person name="Haas B."/>
            <person name="Abouelleil A."/>
            <person name="Alvarado L."/>
            <person name="Arachchi H.M."/>
            <person name="Berlin A."/>
            <person name="Brown A."/>
            <person name="Chapman S.B."/>
            <person name="Chen Z."/>
            <person name="Dunbar C."/>
            <person name="Freedman E."/>
            <person name="Gearin G."/>
            <person name="Gellesch M."/>
            <person name="Goldberg J."/>
            <person name="Griggs A."/>
            <person name="Gujja S."/>
            <person name="Heilman E."/>
            <person name="Heiman D."/>
            <person name="Howarth C."/>
            <person name="Larson L."/>
            <person name="Lui A."/>
            <person name="MacDonald P.J.P."/>
            <person name="Mehta T."/>
            <person name="Montmayeur A."/>
            <person name="Murphy C."/>
            <person name="Neiman D."/>
            <person name="Pearson M."/>
            <person name="Priest M."/>
            <person name="Roberts A."/>
            <person name="Saif S."/>
            <person name="Shea T."/>
            <person name="Shenoy N."/>
            <person name="Sisk P."/>
            <person name="Stolte C."/>
            <person name="Sykes S."/>
            <person name="White J."/>
            <person name="Yandava C."/>
            <person name="Nusbaum C."/>
            <person name="Birren B."/>
        </authorList>
    </citation>
    <scope>NUCLEOTIDE SEQUENCE [LARGE SCALE GENOMIC DNA]</scope>
    <source>
        <strain evidence="1 2">29_1</strain>
    </source>
</reference>
<proteinExistence type="predicted"/>
<dbReference type="AlphaFoldDB" id="E7GDT8"/>
<protein>
    <recommendedName>
        <fullName evidence="3">Prenyltransferase</fullName>
    </recommendedName>
</protein>
<dbReference type="InterPro" id="IPR008930">
    <property type="entry name" value="Terpenoid_cyclase/PrenylTrfase"/>
</dbReference>
<sequence>MRNKTMNKKSYQKDIEIILSHRYDNGDDLWTTEDKKLLKGAPFTTLESVNFLLELGVSPEDEIMKRVATLILSVYKEDGRFKISPSGGIYPCHTALALQTLCHMGYSQDQRVQNSFQYFLNTQEDDGGWKCYKYSFGRGEETNYSTPNTTLIVLDAFRFTKHFNENKALDKAVHFLLEHWVIRKPISPCHYGIGKLFMQVEYPFRGYNLFHYVYVLSFYKSARHDPRFLEAFQVLQSKLLDGQIVVERVVPKLAKLSFCEKGKPSALATQRYQEILMNIGGDCHE</sequence>
<organism evidence="1 2">
    <name type="scientific">Coprobacillus cateniformis</name>
    <dbReference type="NCBI Taxonomy" id="100884"/>
    <lineage>
        <taxon>Bacteria</taxon>
        <taxon>Bacillati</taxon>
        <taxon>Bacillota</taxon>
        <taxon>Erysipelotrichia</taxon>
        <taxon>Erysipelotrichales</taxon>
        <taxon>Coprobacillaceae</taxon>
        <taxon>Coprobacillus</taxon>
    </lineage>
</organism>
<dbReference type="STRING" id="100884.GCA_000269565_02615"/>
<comment type="caution">
    <text evidence="1">The sequence shown here is derived from an EMBL/GenBank/DDBJ whole genome shotgun (WGS) entry which is preliminary data.</text>
</comment>
<accession>E7GDT8</accession>
<gene>
    <name evidence="1" type="ORF">HMPREF9488_02931</name>
</gene>
<dbReference type="Gene3D" id="1.50.10.20">
    <property type="match status" value="1"/>
</dbReference>